<reference evidence="1" key="1">
    <citation type="submission" date="2019-05" db="EMBL/GenBank/DDBJ databases">
        <title>Annotation for the trematode Paragonimus heterotremus.</title>
        <authorList>
            <person name="Choi Y.-J."/>
        </authorList>
    </citation>
    <scope>NUCLEOTIDE SEQUENCE</scope>
    <source>
        <strain evidence="1">LC</strain>
    </source>
</reference>
<gene>
    <name evidence="1" type="ORF">PHET_00633</name>
</gene>
<sequence>FHLYEFSDHDLFLLKSFENQLLETVTRIHSISAVPGTEYDEPDQESSNMVIGTNNKLKLSETSHFVCKTLARIFGCNLMFLLFQLDNSVDFICPATSETAFSEEKIINVGNTIFDLALTTNQVYVLNDSDQVS</sequence>
<keyword evidence="2" id="KW-1185">Reference proteome</keyword>
<dbReference type="Proteomes" id="UP000748531">
    <property type="component" value="Unassembled WGS sequence"/>
</dbReference>
<accession>A0A8J4TJ02</accession>
<dbReference type="EMBL" id="LUCH01000177">
    <property type="protein sequence ID" value="KAF5405874.1"/>
    <property type="molecule type" value="Genomic_DNA"/>
</dbReference>
<protein>
    <submittedName>
        <fullName evidence="1">Uncharacterized protein</fullName>
    </submittedName>
</protein>
<proteinExistence type="predicted"/>
<feature type="non-terminal residue" evidence="1">
    <location>
        <position position="133"/>
    </location>
</feature>
<dbReference type="AlphaFoldDB" id="A0A8J4TJ02"/>
<evidence type="ECO:0000313" key="1">
    <source>
        <dbReference type="EMBL" id="KAF5405874.1"/>
    </source>
</evidence>
<name>A0A8J4TJ02_9TREM</name>
<organism evidence="1 2">
    <name type="scientific">Paragonimus heterotremus</name>
    <dbReference type="NCBI Taxonomy" id="100268"/>
    <lineage>
        <taxon>Eukaryota</taxon>
        <taxon>Metazoa</taxon>
        <taxon>Spiralia</taxon>
        <taxon>Lophotrochozoa</taxon>
        <taxon>Platyhelminthes</taxon>
        <taxon>Trematoda</taxon>
        <taxon>Digenea</taxon>
        <taxon>Plagiorchiida</taxon>
        <taxon>Troglotremata</taxon>
        <taxon>Troglotrematidae</taxon>
        <taxon>Paragonimus</taxon>
    </lineage>
</organism>
<comment type="caution">
    <text evidence="1">The sequence shown here is derived from an EMBL/GenBank/DDBJ whole genome shotgun (WGS) entry which is preliminary data.</text>
</comment>
<evidence type="ECO:0000313" key="2">
    <source>
        <dbReference type="Proteomes" id="UP000748531"/>
    </source>
</evidence>